<dbReference type="Proteomes" id="UP000033632">
    <property type="component" value="Unassembled WGS sequence"/>
</dbReference>
<dbReference type="AlphaFoldDB" id="A0A0F5FUF9"/>
<protein>
    <submittedName>
        <fullName evidence="2">Esterase</fullName>
    </submittedName>
</protein>
<dbReference type="GO" id="GO:0016787">
    <property type="term" value="F:hydrolase activity"/>
    <property type="evidence" value="ECO:0007669"/>
    <property type="project" value="InterPro"/>
</dbReference>
<reference evidence="2 3" key="1">
    <citation type="submission" date="2015-03" db="EMBL/GenBank/DDBJ databases">
        <authorList>
            <person name="Hassan Y.I."/>
            <person name="Lepp D."/>
            <person name="Li X.-Z."/>
            <person name="Zhou T."/>
        </authorList>
    </citation>
    <scope>NUCLEOTIDE SEQUENCE [LARGE SCALE GENOMIC DNA]</scope>
    <source>
        <strain evidence="2 3">BD-c194</strain>
    </source>
</reference>
<evidence type="ECO:0000259" key="1">
    <source>
        <dbReference type="Pfam" id="PF01738"/>
    </source>
</evidence>
<feature type="domain" description="Dienelactone hydrolase" evidence="1">
    <location>
        <begin position="15"/>
        <end position="182"/>
    </location>
</feature>
<dbReference type="STRING" id="443610.VE25_10630"/>
<accession>A0A0F5FUF9</accession>
<dbReference type="PATRIC" id="fig|443610.3.peg.329"/>
<name>A0A0F5FUF9_9HYPH</name>
<keyword evidence="3" id="KW-1185">Reference proteome</keyword>
<sequence>MTDYIFREGKGADPRAPLFFVFHGTGGNENQFFDLAHQLLPGAHVVAPRGDVSEGGALRYFRRTGEGVYDMEDLAQRTASMTAFVRDWRERVEPSAVIGLGYSNGANILASVLFETPGLFSAAVLMHPLIPFSPPARPELAGTRVLITAGRRDPIAPASATQNLSDYFAREGAAVDLFWHEGGHELRQEELLKAEEFLAPYRVATA</sequence>
<organism evidence="2 3">
    <name type="scientific">Devosia geojensis</name>
    <dbReference type="NCBI Taxonomy" id="443610"/>
    <lineage>
        <taxon>Bacteria</taxon>
        <taxon>Pseudomonadati</taxon>
        <taxon>Pseudomonadota</taxon>
        <taxon>Alphaproteobacteria</taxon>
        <taxon>Hyphomicrobiales</taxon>
        <taxon>Devosiaceae</taxon>
        <taxon>Devosia</taxon>
    </lineage>
</organism>
<dbReference type="OrthoDB" id="9796570at2"/>
<dbReference type="InterPro" id="IPR029058">
    <property type="entry name" value="AB_hydrolase_fold"/>
</dbReference>
<evidence type="ECO:0000313" key="2">
    <source>
        <dbReference type="EMBL" id="KKB11817.1"/>
    </source>
</evidence>
<dbReference type="SUPFAM" id="SSF53474">
    <property type="entry name" value="alpha/beta-Hydrolases"/>
    <property type="match status" value="1"/>
</dbReference>
<gene>
    <name evidence="2" type="ORF">VE25_10630</name>
</gene>
<dbReference type="Gene3D" id="3.40.50.1820">
    <property type="entry name" value="alpha/beta hydrolase"/>
    <property type="match status" value="1"/>
</dbReference>
<proteinExistence type="predicted"/>
<dbReference type="InterPro" id="IPR002925">
    <property type="entry name" value="Dienelactn_hydro"/>
</dbReference>
<dbReference type="Pfam" id="PF01738">
    <property type="entry name" value="DLH"/>
    <property type="match status" value="1"/>
</dbReference>
<evidence type="ECO:0000313" key="3">
    <source>
        <dbReference type="Proteomes" id="UP000033632"/>
    </source>
</evidence>
<comment type="caution">
    <text evidence="2">The sequence shown here is derived from an EMBL/GenBank/DDBJ whole genome shotgun (WGS) entry which is preliminary data.</text>
</comment>
<dbReference type="EMBL" id="JZEX01000107">
    <property type="protein sequence ID" value="KKB11817.1"/>
    <property type="molecule type" value="Genomic_DNA"/>
</dbReference>